<evidence type="ECO:0000313" key="5">
    <source>
        <dbReference type="Proteomes" id="UP000260808"/>
    </source>
</evidence>
<proteinExistence type="predicted"/>
<evidence type="ECO:0000313" key="7">
    <source>
        <dbReference type="Proteomes" id="UP000284472"/>
    </source>
</evidence>
<dbReference type="SUPFAM" id="SSF53098">
    <property type="entry name" value="Ribonuclease H-like"/>
    <property type="match status" value="1"/>
</dbReference>
<comment type="caution">
    <text evidence="2">The sequence shown here is derived from an EMBL/GenBank/DDBJ whole genome shotgun (WGS) entry which is preliminary data.</text>
</comment>
<sequence length="365" mass="41869">MNHLMAIILSVFLRGYRGKTVDFQEVSHCHRTTTAYFLNHGKWDDIALQDTLKRSILHIIYREAQRSGQPVYCIVDDTIASHTRPSSQALHPIEAAYFHQSHLKGRQDYGHQVVSVMLSCNGITLNYAVILYDKSKSKIQIVKEIAEELPIAPVVSYFLCDSWYTSSKVMDSFIRKGFYTIGALKTNRILYPWGIRQKASLFALHLRKTDPGVSLVTVGGRQFYVYRYEGELNGIPNAAVIISYPKDAFGNPKALRLFLSTDVSLSTLEILETYIKRWPIELFFRQSKSKLALDKYQLRSRQGIQRYWLIMSLVHFLCCMHSGSYCAFEEGYAFLQKQLKQEQLTNLYRFIKSGASIEAVMELAG</sequence>
<reference evidence="5 6" key="1">
    <citation type="submission" date="2018-08" db="EMBL/GenBank/DDBJ databases">
        <title>A genome reference for cultivated species of the human gut microbiota.</title>
        <authorList>
            <person name="Zou Y."/>
            <person name="Xue W."/>
            <person name="Luo G."/>
        </authorList>
    </citation>
    <scope>NUCLEOTIDE SEQUENCE [LARGE SCALE GENOMIC DNA]</scope>
    <source>
        <strain evidence="4 6">AM21-18</strain>
        <strain evidence="3 7">AM32-6</strain>
        <strain evidence="2 5">TF01-20-2</strain>
    </source>
</reference>
<dbReference type="Pfam" id="PF01609">
    <property type="entry name" value="DDE_Tnp_1"/>
    <property type="match status" value="1"/>
</dbReference>
<dbReference type="GO" id="GO:0006313">
    <property type="term" value="P:DNA transposition"/>
    <property type="evidence" value="ECO:0007669"/>
    <property type="project" value="InterPro"/>
</dbReference>
<evidence type="ECO:0000313" key="6">
    <source>
        <dbReference type="Proteomes" id="UP000283981"/>
    </source>
</evidence>
<accession>A0A3E4V0P9</accession>
<protein>
    <submittedName>
        <fullName evidence="2">Transposase</fullName>
    </submittedName>
</protein>
<name>A0A3E4V0P9_MEDGN</name>
<dbReference type="InterPro" id="IPR012337">
    <property type="entry name" value="RNaseH-like_sf"/>
</dbReference>
<organism evidence="2 5">
    <name type="scientific">Mediterraneibacter gnavus</name>
    <name type="common">Ruminococcus gnavus</name>
    <dbReference type="NCBI Taxonomy" id="33038"/>
    <lineage>
        <taxon>Bacteria</taxon>
        <taxon>Bacillati</taxon>
        <taxon>Bacillota</taxon>
        <taxon>Clostridia</taxon>
        <taxon>Lachnospirales</taxon>
        <taxon>Lachnospiraceae</taxon>
        <taxon>Mediterraneibacter</taxon>
    </lineage>
</organism>
<feature type="domain" description="Transposase IS4-like" evidence="1">
    <location>
        <begin position="73"/>
        <end position="317"/>
    </location>
</feature>
<dbReference type="GO" id="GO:0004803">
    <property type="term" value="F:transposase activity"/>
    <property type="evidence" value="ECO:0007669"/>
    <property type="project" value="InterPro"/>
</dbReference>
<evidence type="ECO:0000259" key="1">
    <source>
        <dbReference type="Pfam" id="PF01609"/>
    </source>
</evidence>
<dbReference type="GO" id="GO:0003677">
    <property type="term" value="F:DNA binding"/>
    <property type="evidence" value="ECO:0007669"/>
    <property type="project" value="InterPro"/>
</dbReference>
<dbReference type="EMBL" id="QSSX01000036">
    <property type="protein sequence ID" value="RGM21049.1"/>
    <property type="molecule type" value="Genomic_DNA"/>
</dbReference>
<dbReference type="InterPro" id="IPR002559">
    <property type="entry name" value="Transposase_11"/>
</dbReference>
<dbReference type="EMBL" id="QSIR01000091">
    <property type="protein sequence ID" value="RHC97911.1"/>
    <property type="molecule type" value="Genomic_DNA"/>
</dbReference>
<dbReference type="EMBL" id="QRIS01000117">
    <property type="protein sequence ID" value="RHG76154.1"/>
    <property type="molecule type" value="Genomic_DNA"/>
</dbReference>
<evidence type="ECO:0000313" key="4">
    <source>
        <dbReference type="EMBL" id="RHG76154.1"/>
    </source>
</evidence>
<evidence type="ECO:0000313" key="2">
    <source>
        <dbReference type="EMBL" id="RGM21049.1"/>
    </source>
</evidence>
<dbReference type="AlphaFoldDB" id="A0A3E4V0P9"/>
<dbReference type="Proteomes" id="UP000260808">
    <property type="component" value="Unassembled WGS sequence"/>
</dbReference>
<dbReference type="Proteomes" id="UP000283981">
    <property type="component" value="Unassembled WGS sequence"/>
</dbReference>
<evidence type="ECO:0000313" key="3">
    <source>
        <dbReference type="EMBL" id="RHC97911.1"/>
    </source>
</evidence>
<gene>
    <name evidence="4" type="ORF">DW243_19125</name>
    <name evidence="3" type="ORF">DW812_18980</name>
    <name evidence="2" type="ORF">DXC31_13070</name>
</gene>
<dbReference type="Proteomes" id="UP000284472">
    <property type="component" value="Unassembled WGS sequence"/>
</dbReference>